<dbReference type="EMBL" id="VFJE01000052">
    <property type="protein sequence ID" value="TPD70497.1"/>
    <property type="molecule type" value="Genomic_DNA"/>
</dbReference>
<accession>A0A501QEF2</accession>
<dbReference type="AlphaFoldDB" id="A0A501QEF2"/>
<organism evidence="1 2">
    <name type="scientific">Flavobacterium microcysteis</name>
    <dbReference type="NCBI Taxonomy" id="2596891"/>
    <lineage>
        <taxon>Bacteria</taxon>
        <taxon>Pseudomonadati</taxon>
        <taxon>Bacteroidota</taxon>
        <taxon>Flavobacteriia</taxon>
        <taxon>Flavobacteriales</taxon>
        <taxon>Flavobacteriaceae</taxon>
        <taxon>Flavobacterium</taxon>
    </lineage>
</organism>
<name>A0A501QEF2_9FLAO</name>
<reference evidence="1 2" key="1">
    <citation type="submission" date="2019-06" db="EMBL/GenBank/DDBJ databases">
        <title>Flavobacterium sp. MaA-Y11 from geoumgang.</title>
        <authorList>
            <person name="Jeong S."/>
        </authorList>
    </citation>
    <scope>NUCLEOTIDE SEQUENCE [LARGE SCALE GENOMIC DNA]</scope>
    <source>
        <strain evidence="1 2">MaA-Y11</strain>
    </source>
</reference>
<reference evidence="1 2" key="2">
    <citation type="submission" date="2019-06" db="EMBL/GenBank/DDBJ databases">
        <authorList>
            <person name="Seo Y."/>
        </authorList>
    </citation>
    <scope>NUCLEOTIDE SEQUENCE [LARGE SCALE GENOMIC DNA]</scope>
    <source>
        <strain evidence="1 2">MaA-Y11</strain>
    </source>
</reference>
<protein>
    <submittedName>
        <fullName evidence="1">Uncharacterized protein</fullName>
    </submittedName>
</protein>
<dbReference type="RefSeq" id="WP_139999890.1">
    <property type="nucleotide sequence ID" value="NZ_VFJE01000052.1"/>
</dbReference>
<dbReference type="Proteomes" id="UP000319175">
    <property type="component" value="Unassembled WGS sequence"/>
</dbReference>
<gene>
    <name evidence="1" type="ORF">FJA49_06055</name>
</gene>
<proteinExistence type="predicted"/>
<evidence type="ECO:0000313" key="2">
    <source>
        <dbReference type="Proteomes" id="UP000319175"/>
    </source>
</evidence>
<sequence>MMDIEFNKQVIRSCIVSILNVSSLNALDLMRDLDKRVLSGKTNLADCSFQVCNAYEIYIKFISLIDAEYAENRILSPLNPHGLNVVNYG</sequence>
<evidence type="ECO:0000313" key="1">
    <source>
        <dbReference type="EMBL" id="TPD70497.1"/>
    </source>
</evidence>
<comment type="caution">
    <text evidence="1">The sequence shown here is derived from an EMBL/GenBank/DDBJ whole genome shotgun (WGS) entry which is preliminary data.</text>
</comment>
<keyword evidence="2" id="KW-1185">Reference proteome</keyword>